<keyword evidence="2" id="KW-0378">Hydrolase</keyword>
<comment type="similarity">
    <text evidence="3">Belongs to the HNH nuclease family.</text>
</comment>
<gene>
    <name evidence="6" type="ORF">HA052_22545</name>
</gene>
<dbReference type="PANTHER" id="PTHR41286:SF1">
    <property type="entry name" value="HNH NUCLEASE YAJD-RELATED"/>
    <property type="match status" value="1"/>
</dbReference>
<dbReference type="Pfam" id="PF01844">
    <property type="entry name" value="HNH"/>
    <property type="match status" value="1"/>
</dbReference>
<feature type="domain" description="HNH nuclease" evidence="5">
    <location>
        <begin position="53"/>
        <end position="109"/>
    </location>
</feature>
<dbReference type="SMART" id="SM00507">
    <property type="entry name" value="HNHc"/>
    <property type="match status" value="1"/>
</dbReference>
<evidence type="ECO:0000256" key="3">
    <source>
        <dbReference type="ARBA" id="ARBA00038412"/>
    </source>
</evidence>
<protein>
    <recommendedName>
        <fullName evidence="4">Putative HNH nuclease YajD</fullName>
    </recommendedName>
</protein>
<evidence type="ECO:0000313" key="7">
    <source>
        <dbReference type="Proteomes" id="UP001515641"/>
    </source>
</evidence>
<keyword evidence="7" id="KW-1185">Reference proteome</keyword>
<keyword evidence="6" id="KW-0255">Endonuclease</keyword>
<sequence length="125" mass="14155">MAVSAPTPCRARGCAALVRDGSGYCERHRKERHKEVDGRRESASKRGYGYRWQQYRLKYLRANPLCVVCRKLGYVVEASVVDHITPHCGDHRLFWKPDNHQALCAPCHSRKTASEDGGFGNRRAG</sequence>
<reference evidence="6 7" key="1">
    <citation type="submission" date="2020-03" db="EMBL/GenBank/DDBJ databases">
        <title>Draft genome sequence of environmentally isolated cultures.</title>
        <authorList>
            <person name="Wilson H.S."/>
            <person name="De Leon M.E."/>
        </authorList>
    </citation>
    <scope>NUCLEOTIDE SEQUENCE [LARGE SCALE GENOMIC DNA]</scope>
    <source>
        <strain evidence="6 7">HSC-31F16</strain>
    </source>
</reference>
<organism evidence="6 7">
    <name type="scientific">Chromobacterium fluminis</name>
    <dbReference type="NCBI Taxonomy" id="3044269"/>
    <lineage>
        <taxon>Bacteria</taxon>
        <taxon>Pseudomonadati</taxon>
        <taxon>Pseudomonadota</taxon>
        <taxon>Betaproteobacteria</taxon>
        <taxon>Neisseriales</taxon>
        <taxon>Chromobacteriaceae</taxon>
        <taxon>Chromobacterium</taxon>
    </lineage>
</organism>
<dbReference type="InterPro" id="IPR003615">
    <property type="entry name" value="HNH_nuc"/>
</dbReference>
<evidence type="ECO:0000259" key="5">
    <source>
        <dbReference type="SMART" id="SM00507"/>
    </source>
</evidence>
<dbReference type="RefSeq" id="WP_166453688.1">
    <property type="nucleotide sequence ID" value="NZ_JAAOMA010000046.1"/>
</dbReference>
<dbReference type="Gene3D" id="1.10.30.50">
    <property type="match status" value="1"/>
</dbReference>
<evidence type="ECO:0000256" key="1">
    <source>
        <dbReference type="ARBA" id="ARBA00022722"/>
    </source>
</evidence>
<evidence type="ECO:0000256" key="2">
    <source>
        <dbReference type="ARBA" id="ARBA00022801"/>
    </source>
</evidence>
<dbReference type="CDD" id="cd00085">
    <property type="entry name" value="HNHc"/>
    <property type="match status" value="1"/>
</dbReference>
<proteinExistence type="inferred from homology"/>
<accession>A0ABX0L822</accession>
<name>A0ABX0L822_9NEIS</name>
<dbReference type="EMBL" id="JAAOMA010000046">
    <property type="protein sequence ID" value="NHR07972.1"/>
    <property type="molecule type" value="Genomic_DNA"/>
</dbReference>
<keyword evidence="1" id="KW-0540">Nuclease</keyword>
<evidence type="ECO:0000313" key="6">
    <source>
        <dbReference type="EMBL" id="NHR07972.1"/>
    </source>
</evidence>
<comment type="caution">
    <text evidence="6">The sequence shown here is derived from an EMBL/GenBank/DDBJ whole genome shotgun (WGS) entry which is preliminary data.</text>
</comment>
<dbReference type="InterPro" id="IPR002711">
    <property type="entry name" value="HNH"/>
</dbReference>
<dbReference type="Proteomes" id="UP001515641">
    <property type="component" value="Unassembled WGS sequence"/>
</dbReference>
<evidence type="ECO:0000256" key="4">
    <source>
        <dbReference type="ARBA" id="ARBA00040194"/>
    </source>
</evidence>
<dbReference type="GO" id="GO:0004519">
    <property type="term" value="F:endonuclease activity"/>
    <property type="evidence" value="ECO:0007669"/>
    <property type="project" value="UniProtKB-KW"/>
</dbReference>
<dbReference type="PANTHER" id="PTHR41286">
    <property type="entry name" value="HNH NUCLEASE YAJD-RELATED"/>
    <property type="match status" value="1"/>
</dbReference>